<comment type="caution">
    <text evidence="1">The sequence shown here is derived from an EMBL/GenBank/DDBJ whole genome shotgun (WGS) entry which is preliminary data.</text>
</comment>
<proteinExistence type="predicted"/>
<name>A0ABN7X3G4_GIGMA</name>
<feature type="non-terminal residue" evidence="1">
    <location>
        <position position="52"/>
    </location>
</feature>
<protein>
    <submittedName>
        <fullName evidence="1">40883_t:CDS:1</fullName>
    </submittedName>
</protein>
<evidence type="ECO:0000313" key="2">
    <source>
        <dbReference type="Proteomes" id="UP000789901"/>
    </source>
</evidence>
<feature type="non-terminal residue" evidence="1">
    <location>
        <position position="1"/>
    </location>
</feature>
<sequence length="52" mass="6045">ASKEDWDGYASDLDSYLTKRNLIDLLEKINLKESIDQNLLDRVWNSFINGIT</sequence>
<accession>A0ABN7X3G4</accession>
<organism evidence="1 2">
    <name type="scientific">Gigaspora margarita</name>
    <dbReference type="NCBI Taxonomy" id="4874"/>
    <lineage>
        <taxon>Eukaryota</taxon>
        <taxon>Fungi</taxon>
        <taxon>Fungi incertae sedis</taxon>
        <taxon>Mucoromycota</taxon>
        <taxon>Glomeromycotina</taxon>
        <taxon>Glomeromycetes</taxon>
        <taxon>Diversisporales</taxon>
        <taxon>Gigasporaceae</taxon>
        <taxon>Gigaspora</taxon>
    </lineage>
</organism>
<evidence type="ECO:0000313" key="1">
    <source>
        <dbReference type="EMBL" id="CAG8846284.1"/>
    </source>
</evidence>
<dbReference type="Proteomes" id="UP000789901">
    <property type="component" value="Unassembled WGS sequence"/>
</dbReference>
<dbReference type="EMBL" id="CAJVQB010082834">
    <property type="protein sequence ID" value="CAG8846284.1"/>
    <property type="molecule type" value="Genomic_DNA"/>
</dbReference>
<reference evidence="1 2" key="1">
    <citation type="submission" date="2021-06" db="EMBL/GenBank/DDBJ databases">
        <authorList>
            <person name="Kallberg Y."/>
            <person name="Tangrot J."/>
            <person name="Rosling A."/>
        </authorList>
    </citation>
    <scope>NUCLEOTIDE SEQUENCE [LARGE SCALE GENOMIC DNA]</scope>
    <source>
        <strain evidence="1 2">120-4 pot B 10/14</strain>
    </source>
</reference>
<gene>
    <name evidence="1" type="ORF">GMARGA_LOCUS38091</name>
</gene>
<keyword evidence="2" id="KW-1185">Reference proteome</keyword>